<keyword evidence="2" id="KW-1185">Reference proteome</keyword>
<dbReference type="AlphaFoldDB" id="T1K9X3"/>
<protein>
    <submittedName>
        <fullName evidence="1">Uncharacterized protein</fullName>
    </submittedName>
</protein>
<dbReference type="EMBL" id="CAEY01001893">
    <property type="status" value="NOT_ANNOTATED_CDS"/>
    <property type="molecule type" value="Genomic_DNA"/>
</dbReference>
<dbReference type="EnsemblMetazoa" id="tetur07g06490.1">
    <property type="protein sequence ID" value="tetur07g06490.1"/>
    <property type="gene ID" value="tetur07g06490"/>
</dbReference>
<reference evidence="1" key="2">
    <citation type="submission" date="2015-06" db="UniProtKB">
        <authorList>
            <consortium name="EnsemblMetazoa"/>
        </authorList>
    </citation>
    <scope>IDENTIFICATION</scope>
</reference>
<dbReference type="Proteomes" id="UP000015104">
    <property type="component" value="Unassembled WGS sequence"/>
</dbReference>
<dbReference type="HOGENOM" id="CLU_3016818_0_0_1"/>
<evidence type="ECO:0000313" key="2">
    <source>
        <dbReference type="Proteomes" id="UP000015104"/>
    </source>
</evidence>
<accession>T1K9X3</accession>
<name>T1K9X3_TETUR</name>
<reference evidence="2" key="1">
    <citation type="submission" date="2011-08" db="EMBL/GenBank/DDBJ databases">
        <authorList>
            <person name="Rombauts S."/>
        </authorList>
    </citation>
    <scope>NUCLEOTIDE SEQUENCE</scope>
    <source>
        <strain evidence="2">London</strain>
    </source>
</reference>
<organism evidence="1 2">
    <name type="scientific">Tetranychus urticae</name>
    <name type="common">Two-spotted spider mite</name>
    <dbReference type="NCBI Taxonomy" id="32264"/>
    <lineage>
        <taxon>Eukaryota</taxon>
        <taxon>Metazoa</taxon>
        <taxon>Ecdysozoa</taxon>
        <taxon>Arthropoda</taxon>
        <taxon>Chelicerata</taxon>
        <taxon>Arachnida</taxon>
        <taxon>Acari</taxon>
        <taxon>Acariformes</taxon>
        <taxon>Trombidiformes</taxon>
        <taxon>Prostigmata</taxon>
        <taxon>Eleutherengona</taxon>
        <taxon>Raphignathae</taxon>
        <taxon>Tetranychoidea</taxon>
        <taxon>Tetranychidae</taxon>
        <taxon>Tetranychus</taxon>
    </lineage>
</organism>
<evidence type="ECO:0000313" key="1">
    <source>
        <dbReference type="EnsemblMetazoa" id="tetur07g06490.1"/>
    </source>
</evidence>
<proteinExistence type="predicted"/>
<sequence>MTTLGCKKNQWTRRVCDLASICLLLDKILAIDRAKHRIPAKYMKFFCNFCSLFEIK</sequence>